<proteinExistence type="predicted"/>
<feature type="chain" id="PRO_5043672058" evidence="2">
    <location>
        <begin position="24"/>
        <end position="550"/>
    </location>
</feature>
<feature type="region of interest" description="Disordered" evidence="1">
    <location>
        <begin position="495"/>
        <end position="550"/>
    </location>
</feature>
<evidence type="ECO:0000313" key="3">
    <source>
        <dbReference type="EMBL" id="XAY08227.1"/>
    </source>
</evidence>
<feature type="region of interest" description="Disordered" evidence="1">
    <location>
        <begin position="28"/>
        <end position="91"/>
    </location>
</feature>
<name>A0AAU7B3N8_9ACTN</name>
<feature type="signal peptide" evidence="2">
    <location>
        <begin position="1"/>
        <end position="23"/>
    </location>
</feature>
<accession>A0AAU7B3N8</accession>
<feature type="compositionally biased region" description="Low complexity" evidence="1">
    <location>
        <begin position="32"/>
        <end position="56"/>
    </location>
</feature>
<dbReference type="RefSeq" id="WP_354699409.1">
    <property type="nucleotide sequence ID" value="NZ_CP114014.1"/>
</dbReference>
<keyword evidence="2" id="KW-0732">Signal</keyword>
<protein>
    <submittedName>
        <fullName evidence="3">Uncharacterized protein</fullName>
    </submittedName>
</protein>
<organism evidence="3">
    <name type="scientific">Paraconexibacter sp. AEG42_29</name>
    <dbReference type="NCBI Taxonomy" id="2997339"/>
    <lineage>
        <taxon>Bacteria</taxon>
        <taxon>Bacillati</taxon>
        <taxon>Actinomycetota</taxon>
        <taxon>Thermoleophilia</taxon>
        <taxon>Solirubrobacterales</taxon>
        <taxon>Paraconexibacteraceae</taxon>
        <taxon>Paraconexibacter</taxon>
    </lineage>
</organism>
<dbReference type="KEGG" id="parq:DSM112329_05125"/>
<evidence type="ECO:0000256" key="1">
    <source>
        <dbReference type="SAM" id="MobiDB-lite"/>
    </source>
</evidence>
<dbReference type="EMBL" id="CP114014">
    <property type="protein sequence ID" value="XAY08227.1"/>
    <property type="molecule type" value="Genomic_DNA"/>
</dbReference>
<dbReference type="AlphaFoldDB" id="A0AAU7B3N8"/>
<sequence length="550" mass="57716">MTPRPITPLALAATLVLTAGLLAACGGDDENSSPTTSTATVATTPAVPRTPTVPRPRGSRLPGATVAPQATGAGTTTTGTGTGGTSTNEDGTIQQRAAGERPFSAQSPWNTRIDTLAVDSRSTQLIRSATARVGVEEGRGSTQLETVQTRRRTINEPLYINTSQWTVPVVDGADNGVPTKITCRQINLPPPNNDCGDGWSVSEISIPADEDPVPENDGWFTVTDRSRGVAYDLWRARRSDDDSSISYQFMRTWDLNGPGFLAPTTVSARGSGMPLFGGLITKSDIESGSVRHALAISVPGPAARNYVQPASVTNGNGPFDSLPEGARIRLKRNISIDRLLSERPGFATGILNNKGQIVRKRRDPFAGNTNRRAARALLLALRRYGAIVVDRAATPTLYAQLNVKWSDPLRRADGTLLKANGRQVVSRDEIRRVGDRAGTPLLRGSEIQGLLLTDFEVVTLPVLRRDPPLDNQLDVATARLGSVSPQVVTTTAAGAAAAGGVATTSTSTTGAGTTSTSTAPRTTSTSTTPRTSTSTTSTSTTSSNAAGVAP</sequence>
<gene>
    <name evidence="3" type="ORF">DSM112329_05125</name>
</gene>
<feature type="compositionally biased region" description="Low complexity" evidence="1">
    <location>
        <begin position="63"/>
        <end position="91"/>
    </location>
</feature>
<evidence type="ECO:0000256" key="2">
    <source>
        <dbReference type="SAM" id="SignalP"/>
    </source>
</evidence>
<dbReference type="PROSITE" id="PS51257">
    <property type="entry name" value="PROKAR_LIPOPROTEIN"/>
    <property type="match status" value="1"/>
</dbReference>
<reference evidence="3" key="1">
    <citation type="submission" date="2022-12" db="EMBL/GenBank/DDBJ databases">
        <title>Paraconexibacter alkalitolerans sp. nov. and Baekduia alba sp. nov., isolated from soil and emended description of the genera Paraconexibacter (Chun et al., 2020) and Baekduia (An et al., 2020).</title>
        <authorList>
            <person name="Vieira S."/>
            <person name="Huber K.J."/>
            <person name="Geppert A."/>
            <person name="Wolf J."/>
            <person name="Neumann-Schaal M."/>
            <person name="Muesken M."/>
            <person name="Overmann J."/>
        </authorList>
    </citation>
    <scope>NUCLEOTIDE SEQUENCE</scope>
    <source>
        <strain evidence="3">AEG42_29</strain>
    </source>
</reference>